<accession>A0ABX6AIK0</accession>
<feature type="domain" description="Amine oxidase" evidence="1">
    <location>
        <begin position="72"/>
        <end position="148"/>
    </location>
</feature>
<evidence type="ECO:0000313" key="3">
    <source>
        <dbReference type="Proteomes" id="UP000327143"/>
    </source>
</evidence>
<dbReference type="Gene3D" id="1.10.10.1620">
    <property type="match status" value="1"/>
</dbReference>
<organism evidence="2 3">
    <name type="scientific">Streptomyces viridosporus T7A</name>
    <dbReference type="NCBI Taxonomy" id="665577"/>
    <lineage>
        <taxon>Bacteria</taxon>
        <taxon>Bacillati</taxon>
        <taxon>Actinomycetota</taxon>
        <taxon>Actinomycetes</taxon>
        <taxon>Kitasatosporales</taxon>
        <taxon>Streptomycetaceae</taxon>
        <taxon>Streptomyces</taxon>
    </lineage>
</organism>
<dbReference type="Pfam" id="PF01593">
    <property type="entry name" value="Amino_oxidase"/>
    <property type="match status" value="1"/>
</dbReference>
<dbReference type="EMBL" id="CP023700">
    <property type="protein sequence ID" value="QEU86809.1"/>
    <property type="molecule type" value="Genomic_DNA"/>
</dbReference>
<dbReference type="InterPro" id="IPR002937">
    <property type="entry name" value="Amino_oxidase"/>
</dbReference>
<evidence type="ECO:0000259" key="1">
    <source>
        <dbReference type="Pfam" id="PF01593"/>
    </source>
</evidence>
<reference evidence="2 3" key="1">
    <citation type="submission" date="2017-09" db="EMBL/GenBank/DDBJ databases">
        <authorList>
            <person name="Lee N."/>
            <person name="Cho B.-K."/>
        </authorList>
    </citation>
    <scope>NUCLEOTIDE SEQUENCE [LARGE SCALE GENOMIC DNA]</scope>
    <source>
        <strain evidence="2 3">ATCC 39115</strain>
    </source>
</reference>
<gene>
    <name evidence="2" type="ORF">CP969_20575</name>
</gene>
<evidence type="ECO:0000313" key="2">
    <source>
        <dbReference type="EMBL" id="QEU86809.1"/>
    </source>
</evidence>
<sequence>MEAPGFLHSPSELSIRLRFSFLTRPWWIYRPSRGVRESRIFAKRCGRCFLDFTSRGKRKTVSPSLRSKTMTDIPRENSATRARWQTCLELAREPLCTARRMTGFHLDVSRPEGPVHFAGEHASLKHTSLEGAWIEGAPESAVRAAVAVHQAPPVTTPGPGEEERP</sequence>
<name>A0ABX6AIK0_STRVD</name>
<dbReference type="Proteomes" id="UP000327143">
    <property type="component" value="Chromosome"/>
</dbReference>
<keyword evidence="3" id="KW-1185">Reference proteome</keyword>
<proteinExistence type="predicted"/>
<protein>
    <recommendedName>
        <fullName evidence="1">Amine oxidase domain-containing protein</fullName>
    </recommendedName>
</protein>